<dbReference type="PANTHER" id="PTHR45023:SF4">
    <property type="entry name" value="GLYCINE-RICH PROTEIN-RELATED"/>
    <property type="match status" value="1"/>
</dbReference>
<feature type="region of interest" description="Disordered" evidence="1">
    <location>
        <begin position="111"/>
        <end position="221"/>
    </location>
</feature>
<feature type="domain" description="No apical meristem-associated C-terminal" evidence="2">
    <location>
        <begin position="90"/>
        <end position="203"/>
    </location>
</feature>
<name>A0A6J5VKQ0_PRUAR</name>
<organism evidence="3 4">
    <name type="scientific">Prunus armeniaca</name>
    <name type="common">Apricot</name>
    <name type="synonym">Armeniaca vulgaris</name>
    <dbReference type="NCBI Taxonomy" id="36596"/>
    <lineage>
        <taxon>Eukaryota</taxon>
        <taxon>Viridiplantae</taxon>
        <taxon>Streptophyta</taxon>
        <taxon>Embryophyta</taxon>
        <taxon>Tracheophyta</taxon>
        <taxon>Spermatophyta</taxon>
        <taxon>Magnoliopsida</taxon>
        <taxon>eudicotyledons</taxon>
        <taxon>Gunneridae</taxon>
        <taxon>Pentapetalae</taxon>
        <taxon>rosids</taxon>
        <taxon>fabids</taxon>
        <taxon>Rosales</taxon>
        <taxon>Rosaceae</taxon>
        <taxon>Amygdaloideae</taxon>
        <taxon>Amygdaleae</taxon>
        <taxon>Prunus</taxon>
    </lineage>
</organism>
<dbReference type="Proteomes" id="UP000507222">
    <property type="component" value="Unassembled WGS sequence"/>
</dbReference>
<reference evidence="3 4" key="1">
    <citation type="submission" date="2020-05" db="EMBL/GenBank/DDBJ databases">
        <authorList>
            <person name="Campoy J."/>
            <person name="Schneeberger K."/>
            <person name="Spophaly S."/>
        </authorList>
    </citation>
    <scope>NUCLEOTIDE SEQUENCE [LARGE SCALE GENOMIC DNA]</scope>
    <source>
        <strain evidence="3">PruArmRojPasFocal</strain>
    </source>
</reference>
<dbReference type="PANTHER" id="PTHR45023">
    <property type="match status" value="1"/>
</dbReference>
<feature type="compositionally biased region" description="Low complexity" evidence="1">
    <location>
        <begin position="121"/>
        <end position="131"/>
    </location>
</feature>
<accession>A0A6J5VKQ0</accession>
<dbReference type="Pfam" id="PF14303">
    <property type="entry name" value="NAM-associated"/>
    <property type="match status" value="1"/>
</dbReference>
<proteinExistence type="predicted"/>
<evidence type="ECO:0000313" key="3">
    <source>
        <dbReference type="EMBL" id="CAB4286518.1"/>
    </source>
</evidence>
<evidence type="ECO:0000259" key="2">
    <source>
        <dbReference type="Pfam" id="PF14303"/>
    </source>
</evidence>
<dbReference type="AlphaFoldDB" id="A0A6J5VKQ0"/>
<evidence type="ECO:0000313" key="4">
    <source>
        <dbReference type="Proteomes" id="UP000507222"/>
    </source>
</evidence>
<protein>
    <recommendedName>
        <fullName evidence="2">No apical meristem-associated C-terminal domain-containing protein</fullName>
    </recommendedName>
</protein>
<feature type="compositionally biased region" description="Basic and acidic residues" evidence="1">
    <location>
        <begin position="181"/>
        <end position="206"/>
    </location>
</feature>
<gene>
    <name evidence="3" type="ORF">CURHAP_LOCUS43899</name>
</gene>
<dbReference type="EMBL" id="CAEKDK010000007">
    <property type="protein sequence ID" value="CAB4286518.1"/>
    <property type="molecule type" value="Genomic_DNA"/>
</dbReference>
<sequence>MDSQYSQLPNFSTQQSQFSSEVCDQVNVEVSEKKKIRGAGFNKDEDRLLKEVNRFSGCIATINERNQSGKTEQDKIADAKATYEAIYKAKFNLDHAWILLRHQPKWLQTQESVSKKRENQSDFTSFSSSSTERTPIDVDQDNTNDTYAPTKRPLGKKAEKRKMKETTSDEPTPILVQIQTLHEEKKERDERKMELIKKKVEQDEKNTPTQTNGVQDENYVY</sequence>
<evidence type="ECO:0000256" key="1">
    <source>
        <dbReference type="SAM" id="MobiDB-lite"/>
    </source>
</evidence>
<dbReference type="InterPro" id="IPR029466">
    <property type="entry name" value="NAM-associated_C"/>
</dbReference>